<organism evidence="2 3">
    <name type="scientific">Deinococcus aluminii</name>
    <dbReference type="NCBI Taxonomy" id="1656885"/>
    <lineage>
        <taxon>Bacteria</taxon>
        <taxon>Thermotogati</taxon>
        <taxon>Deinococcota</taxon>
        <taxon>Deinococci</taxon>
        <taxon>Deinococcales</taxon>
        <taxon>Deinococcaceae</taxon>
        <taxon>Deinococcus</taxon>
    </lineage>
</organism>
<reference evidence="2 3" key="1">
    <citation type="submission" date="2024-02" db="EMBL/GenBank/DDBJ databases">
        <title>Deinococcus aluminii NBRC 112889.</title>
        <authorList>
            <person name="Ichikawa N."/>
            <person name="Katano-Makiyama Y."/>
            <person name="Hidaka K."/>
        </authorList>
    </citation>
    <scope>NUCLEOTIDE SEQUENCE [LARGE SCALE GENOMIC DNA]</scope>
    <source>
        <strain evidence="2 3">NBRC 112889</strain>
    </source>
</reference>
<dbReference type="Proteomes" id="UP001404956">
    <property type="component" value="Unassembled WGS sequence"/>
</dbReference>
<keyword evidence="1" id="KW-0812">Transmembrane</keyword>
<keyword evidence="1" id="KW-1133">Transmembrane helix</keyword>
<evidence type="ECO:0000313" key="2">
    <source>
        <dbReference type="EMBL" id="GAA5533436.1"/>
    </source>
</evidence>
<evidence type="ECO:0008006" key="4">
    <source>
        <dbReference type="Google" id="ProtNLM"/>
    </source>
</evidence>
<feature type="transmembrane region" description="Helical" evidence="1">
    <location>
        <begin position="490"/>
        <end position="508"/>
    </location>
</feature>
<evidence type="ECO:0000256" key="1">
    <source>
        <dbReference type="SAM" id="Phobius"/>
    </source>
</evidence>
<keyword evidence="3" id="KW-1185">Reference proteome</keyword>
<feature type="transmembrane region" description="Helical" evidence="1">
    <location>
        <begin position="285"/>
        <end position="307"/>
    </location>
</feature>
<evidence type="ECO:0000313" key="3">
    <source>
        <dbReference type="Proteomes" id="UP001404956"/>
    </source>
</evidence>
<feature type="transmembrane region" description="Helical" evidence="1">
    <location>
        <begin position="465"/>
        <end position="484"/>
    </location>
</feature>
<name>A0ABP9XEU3_9DEIO</name>
<dbReference type="EMBL" id="BAABRV010000004">
    <property type="protein sequence ID" value="GAA5533436.1"/>
    <property type="molecule type" value="Genomic_DNA"/>
</dbReference>
<feature type="transmembrane region" description="Helical" evidence="1">
    <location>
        <begin position="66"/>
        <end position="91"/>
    </location>
</feature>
<dbReference type="RefSeq" id="WP_345453687.1">
    <property type="nucleotide sequence ID" value="NZ_BAABRV010000004.1"/>
</dbReference>
<feature type="transmembrane region" description="Helical" evidence="1">
    <location>
        <begin position="122"/>
        <end position="144"/>
    </location>
</feature>
<feature type="transmembrane region" description="Helical" evidence="1">
    <location>
        <begin position="164"/>
        <end position="180"/>
    </location>
</feature>
<comment type="caution">
    <text evidence="2">The sequence shown here is derived from an EMBL/GenBank/DDBJ whole genome shotgun (WGS) entry which is preliminary data.</text>
</comment>
<dbReference type="Gene3D" id="1.20.1740.10">
    <property type="entry name" value="Amino acid/polyamine transporter I"/>
    <property type="match status" value="1"/>
</dbReference>
<feature type="transmembrane region" description="Helical" evidence="1">
    <location>
        <begin position="230"/>
        <end position="249"/>
    </location>
</feature>
<feature type="transmembrane region" description="Helical" evidence="1">
    <location>
        <begin position="520"/>
        <end position="538"/>
    </location>
</feature>
<feature type="transmembrane region" description="Helical" evidence="1">
    <location>
        <begin position="187"/>
        <end position="210"/>
    </location>
</feature>
<protein>
    <recommendedName>
        <fullName evidence="4">Amino acid transporter</fullName>
    </recommendedName>
</protein>
<gene>
    <name evidence="2" type="ORF">Dalu01_01839</name>
</gene>
<keyword evidence="1" id="KW-0472">Membrane</keyword>
<feature type="transmembrane region" description="Helical" evidence="1">
    <location>
        <begin position="544"/>
        <end position="563"/>
    </location>
</feature>
<sequence length="735" mass="78866">MSSSVRSVRPRSAFSRWFLETEPPEQDREGFYKREQAAQQQKHPWWQVMCLTGVDYFSSLGYAPGIAFLAAGALSPIATLVLVVVMLFGALPMYRLVAYESPHGDGSVSMFERLLNYWPSKLLVLALLGFVATGFVVTITLSAADAAAHLVENPLLKGGLAGKQVIITLGLLALLGAVFLKGFKEAIGIAVALVALYLGLNVVLIGRGLLEVLTHPGLVGNWWAGLRHVYFSPLALIGAALLVFPRLALGMSGFETGVLVMPLIRGNPDDTPERPLGRIQNARKLLTTAALIMSTLLLTSSLVSTTLTPAAAFWPAFTYTHNVNADDLAAGRAVVNVPLDDLAHPRQVYALHLPASSPAAGPRTITVQAQTVGGPVPLAVTVTPTAPGSALVTVNKPAGEANGRALAYLAHRLMGEGFGTLYDISTILILWFAGASAMTGLLNIVPRFLPRYGMAPEWTRATRPLVVLFIGICFLVTLLFQANVDAQGGAYATGVLAMMTSAAVAVFLTELRRGHHGAALFFGVVSAVFVYAISVTMLGQPQGLYIALMFIAAILVVSVASRVSRSTELRVQQVTFDEEATRLLRETAGHGLPLRFIANRLNAGNTREYRLKELEVRMDTHLPKGEPALFLEVAVTDPSNFSDTVTVTGAQVGRYAILRARGNSVPNTIAAVLLHVRDRTGRPPHVYFEWSEKGPAANALRFLLAGEGDIPPLTHEVLRLAEPEQARRPVVHVGG</sequence>
<proteinExistence type="predicted"/>
<feature type="transmembrane region" description="Helical" evidence="1">
    <location>
        <begin position="424"/>
        <end position="445"/>
    </location>
</feature>
<accession>A0ABP9XEU3</accession>